<reference evidence="2" key="2">
    <citation type="submission" date="2018-10" db="UniProtKB">
        <authorList>
            <consortium name="EnsemblPlants"/>
        </authorList>
    </citation>
    <scope>IDENTIFICATION</scope>
</reference>
<feature type="transmembrane region" description="Helical" evidence="1">
    <location>
        <begin position="102"/>
        <end position="123"/>
    </location>
</feature>
<feature type="transmembrane region" description="Helical" evidence="1">
    <location>
        <begin position="50"/>
        <end position="71"/>
    </location>
</feature>
<feature type="transmembrane region" description="Helical" evidence="1">
    <location>
        <begin position="12"/>
        <end position="30"/>
    </location>
</feature>
<dbReference type="Proteomes" id="UP000019116">
    <property type="component" value="Chromosome 7A"/>
</dbReference>
<dbReference type="Gramene" id="TraesJUL7A03G03851570.2">
    <property type="protein sequence ID" value="TraesJUL7A03G03851570.2"/>
    <property type="gene ID" value="TraesJUL7A03G03851570"/>
</dbReference>
<dbReference type="Gramene" id="TraesCS7A02G053300.1">
    <property type="protein sequence ID" value="TraesCS7A02G053300.1"/>
    <property type="gene ID" value="TraesCS7A02G053300"/>
</dbReference>
<dbReference type="KEGG" id="taes:123152694"/>
<evidence type="ECO:0000313" key="2">
    <source>
        <dbReference type="EnsemblPlants" id="TraesCS7A02G053300.1"/>
    </source>
</evidence>
<keyword evidence="1" id="KW-0472">Membrane</keyword>
<keyword evidence="1" id="KW-1133">Transmembrane helix</keyword>
<evidence type="ECO:0000313" key="3">
    <source>
        <dbReference type="Proteomes" id="UP000019116"/>
    </source>
</evidence>
<dbReference type="OrthoDB" id="702550at2759"/>
<dbReference type="Gramene" id="TraesROB_scaffold_019787_01G000300.1">
    <property type="protein sequence ID" value="TraesROB_scaffold_019787_01G000300.1"/>
    <property type="gene ID" value="TraesROB_scaffold_019787_01G000300"/>
</dbReference>
<accession>A0A3B6RBK3</accession>
<evidence type="ECO:0000256" key="1">
    <source>
        <dbReference type="SAM" id="Phobius"/>
    </source>
</evidence>
<dbReference type="Gramene" id="TraesCLE_scaffold_027746_01G000300.1">
    <property type="protein sequence ID" value="TraesCLE_scaffold_027746_01G000300.1"/>
    <property type="gene ID" value="TraesCLE_scaffold_027746_01G000300"/>
</dbReference>
<dbReference type="RefSeq" id="XP_044428121.1">
    <property type="nucleotide sequence ID" value="XM_044572186.1"/>
</dbReference>
<feature type="transmembrane region" description="Helical" evidence="1">
    <location>
        <begin position="129"/>
        <end position="151"/>
    </location>
</feature>
<dbReference type="EnsemblPlants" id="TraesCS7A02G053300.1">
    <property type="protein sequence ID" value="TraesCS7A02G053300.1"/>
    <property type="gene ID" value="TraesCS7A02G053300"/>
</dbReference>
<gene>
    <name evidence="2" type="primary">LOC123152694</name>
</gene>
<keyword evidence="3" id="KW-1185">Reference proteome</keyword>
<sequence length="171" mass="18498">MAMTHEEELSELAAKVTVYAFCAAVILAFIADQACAGGWGCAPAHVVSVIWDNLAILVLLLLPLAVVLFFLRAASCSSRAPDADSLSVKDVEERPSDLSLPLLLLLIVAILGALSFAFYMYGYPDLSNLYGHMALLVIFLCEAFVYVRAALSLWKMKMNPTPKPSNMVAAE</sequence>
<dbReference type="Gramene" id="TraesJUL7A03G03851570.1">
    <property type="protein sequence ID" value="TraesJUL7A03G03851570.1"/>
    <property type="gene ID" value="TraesJUL7A03G03851570"/>
</dbReference>
<dbReference type="Gramene" id="TraesJAG7A03G03799420.1">
    <property type="protein sequence ID" value="TraesJAG7A03G03799420.1"/>
    <property type="gene ID" value="TraesJAG7A03G03799420"/>
</dbReference>
<dbReference type="Gramene" id="TraesARI7A03G03782990.1">
    <property type="protein sequence ID" value="TraesARI7A03G03782990.1"/>
    <property type="gene ID" value="TraesARI7A03G03782990"/>
</dbReference>
<proteinExistence type="predicted"/>
<dbReference type="Gramene" id="TraesWEE_scaffold_101949_01G000100.1">
    <property type="protein sequence ID" value="TraesWEE_scaffold_101949_01G000100.1"/>
    <property type="gene ID" value="TraesWEE_scaffold_101949_01G000100"/>
</dbReference>
<name>A0A3B6RBK3_WHEAT</name>
<dbReference type="AlphaFoldDB" id="A0A3B6RBK3"/>
<dbReference type="Gramene" id="TraesCS7A03G0120500.1">
    <property type="protein sequence ID" value="TraesCS7A03G0120500.1.CDS"/>
    <property type="gene ID" value="TraesCS7A03G0120500"/>
</dbReference>
<reference evidence="2" key="1">
    <citation type="submission" date="2018-08" db="EMBL/GenBank/DDBJ databases">
        <authorList>
            <person name="Rossello M."/>
        </authorList>
    </citation>
    <scope>NUCLEOTIDE SEQUENCE [LARGE SCALE GENOMIC DNA]</scope>
    <source>
        <strain evidence="2">cv. Chinese Spring</strain>
    </source>
</reference>
<dbReference type="OMA" id="VIFLCEA"/>
<protein>
    <submittedName>
        <fullName evidence="2">Uncharacterized protein</fullName>
    </submittedName>
</protein>
<organism evidence="2">
    <name type="scientific">Triticum aestivum</name>
    <name type="common">Wheat</name>
    <dbReference type="NCBI Taxonomy" id="4565"/>
    <lineage>
        <taxon>Eukaryota</taxon>
        <taxon>Viridiplantae</taxon>
        <taxon>Streptophyta</taxon>
        <taxon>Embryophyta</taxon>
        <taxon>Tracheophyta</taxon>
        <taxon>Spermatophyta</taxon>
        <taxon>Magnoliopsida</taxon>
        <taxon>Liliopsida</taxon>
        <taxon>Poales</taxon>
        <taxon>Poaceae</taxon>
        <taxon>BOP clade</taxon>
        <taxon>Pooideae</taxon>
        <taxon>Triticodae</taxon>
        <taxon>Triticeae</taxon>
        <taxon>Triticinae</taxon>
        <taxon>Triticum</taxon>
    </lineage>
</organism>
<keyword evidence="1" id="KW-0812">Transmembrane</keyword>
<dbReference type="GeneID" id="123152694"/>